<dbReference type="eggNOG" id="COG2866">
    <property type="taxonomic scope" value="Bacteria"/>
</dbReference>
<dbReference type="InterPro" id="IPR013783">
    <property type="entry name" value="Ig-like_fold"/>
</dbReference>
<dbReference type="EMBL" id="JPRM01000029">
    <property type="protein sequence ID" value="KFF13203.1"/>
    <property type="molecule type" value="Genomic_DNA"/>
</dbReference>
<sequence>MKKKYFDNVISKHSYIAICMFFILLNKASAQKVLDNDILRFGTGTENSVNPGGNLQQPFYYNPTTSLWAKLTYDNYPFDNAYYIGGDGSNEWNTNGSSSINATLTAQTVDDSQFIITTSPKGYGTIVSKGNITINGSLLEVENTYTLEEKSSFIIINVKIKNIGTAPVTNVRFWSGTKDDFIGINDRPEKTRGNIVGEAFVPLTASTDRAKALKLYSGEEGVIIFSNSNRANTIIQSCCQWSNVIYQNPNTSVISSGVTDGSYGFFVRLNDLAVGESDEFKWYYAAGKVVVLEEIIKDIANASGVVTDIKYTSANFNTLSQTNVTGYYVVVPAGSQAPTIAEIKSGVNYGGVNIVASGSSALVANIPKSYPITGLTINTAYDFYFVTEDGGSSYSTIFNSPFATPDLLKLTVASESNVSCNGKNDGTASVTTTGGTPTYSYSWSPSGGNSATATNLSPGNYVVTVTDINNETATQDFTITEPDELIATIDSQINADCSTHANGEATIAVTGGTGIYTYSWNTTPVQTTATATGLLPGGYIVTVTDEKLCSTTESVTIIVDDKIDPTVVTQNITVGLDATGNATITADDIDNGSSDNCGIDTMLLDKTTFDCTNIGVNIVTLTVTDVNGNSASKRATVTVEDKIAPNAITQNITVGLDTTGNVTINATQIDNGSYDNCGIDTMELDKTTFDCTNIGANTVRFTVIDKNGNLASKTATVTIEDKIDPNVITKNITLGLDATGNATITTTDIDNGSSDACGINTMLLDKTTFDCTNIGVNTVRLTVTDKNGNSASQTATVTIEDKIAPIAMTKNITVPLDATGNVTINATQIDNGSYDNCGIDTMELDKTSFDCNNIGTNAVIFIVKDKSGNTTARMTTVTIEDKIIPNVITKNITVQLDATGNVAINTAQIDKGSNDNCGIATMVLDKTTFDCTNIGPNTITVTVTDFNRNSATGTAVVTVEDKIDPNVITKNIIAQLDASGNATITTTDIDNGSSDACGIDTMLLDKTTFDCTNIGANTVTLTVKDKNENSATGTATVTVEDKIAPNVITKNISIQLDATGNASITTGDIDNGSSDACGIDTILLDKTTFDCTNIGVNTVTLTVKDKNGNSASKTATVTIEDKIVPNVMTKNIIAQLDATGNAIITAAQINNGSNDACGIYTMILDKTTFDCTNIGANTVTLTIKDKNGNSATGIAVVTVKDLIAPNVIIQNITVQLDATGNAAIIPALINNGSNDACGIDMLVLDKTAFTCSDIGTNTVTLTVTDFNRNSASGTAVVTVEDKMIPNVITQDITVQLNVTGNVTITANQINNGSTDNCAIDKIMLDKTTFDCTNIGANTVKLTVIDKSGNSGSATAIVTIPPIPEPTFLSLTQEFCLIDAPTIRDIEVSDKTNVKWFIDATSTQSLSLNTNITSGKYYAATNYGNCYSNRIPVAIIVKDALAPTGNNIQYICKEKEATITDLITNEQEVLWYGTATGGAPLSSTTILEDKHKYYASYIGAECESSKRLEVEVIIRYCDVVVYNGISANGDGKNDSFFVEGATTFPDNKLEIFNSWGSLVYESSRYGQDDNLFKGFGNKGLGNGNGLLPFGTYYYVFSFTNHDNKRITKTGFLHLNP</sequence>
<dbReference type="Proteomes" id="UP000028712">
    <property type="component" value="Unassembled WGS sequence"/>
</dbReference>
<proteinExistence type="predicted"/>
<dbReference type="RefSeq" id="WP_081912507.1">
    <property type="nucleotide sequence ID" value="NZ_JPRM01000029.1"/>
</dbReference>
<evidence type="ECO:0000313" key="3">
    <source>
        <dbReference type="EMBL" id="OXA94178.1"/>
    </source>
</evidence>
<evidence type="ECO:0000259" key="1">
    <source>
        <dbReference type="Pfam" id="PF19081"/>
    </source>
</evidence>
<reference evidence="2 4" key="1">
    <citation type="submission" date="2014-07" db="EMBL/GenBank/DDBJ databases">
        <title>Genome of Flavobacterium hydatis DSM 2063.</title>
        <authorList>
            <person name="Pipes S.E."/>
            <person name="Stropko S.J."/>
            <person name="Newman J.D."/>
        </authorList>
    </citation>
    <scope>NUCLEOTIDE SEQUENCE [LARGE SCALE GENOMIC DNA]</scope>
    <source>
        <strain evidence="2 4">DSM 2063</strain>
    </source>
</reference>
<feature type="domain" description="Ig-like" evidence="1">
    <location>
        <begin position="1441"/>
        <end position="1513"/>
    </location>
</feature>
<comment type="caution">
    <text evidence="2">The sequence shown here is derived from an EMBL/GenBank/DDBJ whole genome shotgun (WGS) entry which is preliminary data.</text>
</comment>
<accession>A0A086A939</accession>
<dbReference type="eggNOG" id="COG5184">
    <property type="taxonomic scope" value="Bacteria"/>
</dbReference>
<keyword evidence="5" id="KW-1185">Reference proteome</keyword>
<dbReference type="InterPro" id="IPR044023">
    <property type="entry name" value="Ig_7"/>
</dbReference>
<dbReference type="Gene3D" id="2.40.10.10">
    <property type="entry name" value="Trypsin-like serine proteases"/>
    <property type="match status" value="1"/>
</dbReference>
<dbReference type="Gene3D" id="2.60.40.740">
    <property type="match status" value="1"/>
</dbReference>
<protein>
    <recommendedName>
        <fullName evidence="1">Ig-like domain-containing protein</fullName>
    </recommendedName>
</protein>
<evidence type="ECO:0000313" key="2">
    <source>
        <dbReference type="EMBL" id="KFF13203.1"/>
    </source>
</evidence>
<dbReference type="OrthoDB" id="9805017at2"/>
<dbReference type="Pfam" id="PF19081">
    <property type="entry name" value="Ig_7"/>
    <property type="match status" value="1"/>
</dbReference>
<gene>
    <name evidence="3" type="ORF">B0A62_10995</name>
    <name evidence="2" type="ORF">IW20_18070</name>
</gene>
<dbReference type="eggNOG" id="COG3209">
    <property type="taxonomic scope" value="Bacteria"/>
</dbReference>
<dbReference type="Pfam" id="PF13573">
    <property type="entry name" value="SprB"/>
    <property type="match status" value="2"/>
</dbReference>
<organism evidence="2 4">
    <name type="scientific">Flavobacterium hydatis</name>
    <name type="common">Cytophaga aquatilis</name>
    <dbReference type="NCBI Taxonomy" id="991"/>
    <lineage>
        <taxon>Bacteria</taxon>
        <taxon>Pseudomonadati</taxon>
        <taxon>Bacteroidota</taxon>
        <taxon>Flavobacteriia</taxon>
        <taxon>Flavobacteriales</taxon>
        <taxon>Flavobacteriaceae</taxon>
        <taxon>Flavobacterium</taxon>
    </lineage>
</organism>
<dbReference type="InterPro" id="IPR025667">
    <property type="entry name" value="SprB_repeat"/>
</dbReference>
<dbReference type="Proteomes" id="UP000198424">
    <property type="component" value="Unassembled WGS sequence"/>
</dbReference>
<evidence type="ECO:0000313" key="5">
    <source>
        <dbReference type="Proteomes" id="UP000198424"/>
    </source>
</evidence>
<dbReference type="PANTHER" id="PTHR24273">
    <property type="entry name" value="FI04643P-RELATED"/>
    <property type="match status" value="1"/>
</dbReference>
<dbReference type="Gene3D" id="2.60.40.10">
    <property type="entry name" value="Immunoglobulins"/>
    <property type="match status" value="2"/>
</dbReference>
<dbReference type="STRING" id="991.IW20_18070"/>
<name>A0A086A939_FLAHY</name>
<reference evidence="3 5" key="2">
    <citation type="submission" date="2016-11" db="EMBL/GenBank/DDBJ databases">
        <title>Whole genomes of Flavobacteriaceae.</title>
        <authorList>
            <person name="Stine C."/>
            <person name="Li C."/>
            <person name="Tadesse D."/>
        </authorList>
    </citation>
    <scope>NUCLEOTIDE SEQUENCE [LARGE SCALE GENOMIC DNA]</scope>
    <source>
        <strain evidence="3 5">ATCC 29551</strain>
    </source>
</reference>
<dbReference type="EMBL" id="MUGY01000010">
    <property type="protein sequence ID" value="OXA94178.1"/>
    <property type="molecule type" value="Genomic_DNA"/>
</dbReference>
<dbReference type="PANTHER" id="PTHR24273:SF32">
    <property type="entry name" value="HYALIN"/>
    <property type="match status" value="1"/>
</dbReference>
<evidence type="ECO:0000313" key="4">
    <source>
        <dbReference type="Proteomes" id="UP000028712"/>
    </source>
</evidence>
<dbReference type="InterPro" id="IPR043504">
    <property type="entry name" value="Peptidase_S1_PA_chymotrypsin"/>
</dbReference>
<dbReference type="Pfam" id="PF13585">
    <property type="entry name" value="CHU_C"/>
    <property type="match status" value="1"/>
</dbReference>